<reference evidence="2" key="1">
    <citation type="submission" date="2023-07" db="EMBL/GenBank/DDBJ databases">
        <title>Black Yeasts Isolated from many extreme environments.</title>
        <authorList>
            <person name="Coleine C."/>
            <person name="Stajich J.E."/>
            <person name="Selbmann L."/>
        </authorList>
    </citation>
    <scope>NUCLEOTIDE SEQUENCE</scope>
    <source>
        <strain evidence="2">CCFEE 5485</strain>
    </source>
</reference>
<evidence type="ECO:0000313" key="2">
    <source>
        <dbReference type="EMBL" id="KAK3672500.1"/>
    </source>
</evidence>
<organism evidence="2 3">
    <name type="scientific">Recurvomyces mirabilis</name>
    <dbReference type="NCBI Taxonomy" id="574656"/>
    <lineage>
        <taxon>Eukaryota</taxon>
        <taxon>Fungi</taxon>
        <taxon>Dikarya</taxon>
        <taxon>Ascomycota</taxon>
        <taxon>Pezizomycotina</taxon>
        <taxon>Dothideomycetes</taxon>
        <taxon>Dothideomycetidae</taxon>
        <taxon>Mycosphaerellales</taxon>
        <taxon>Teratosphaeriaceae</taxon>
        <taxon>Recurvomyces</taxon>
    </lineage>
</organism>
<name>A0AAE0WJ69_9PEZI</name>
<gene>
    <name evidence="2" type="ORF">LTR78_007550</name>
</gene>
<dbReference type="InterPro" id="IPR037401">
    <property type="entry name" value="SnoaL-like"/>
</dbReference>
<dbReference type="Gene3D" id="3.10.450.50">
    <property type="match status" value="1"/>
</dbReference>
<sequence length="192" mass="20518">MPLTVLIHNYENCESLDFLTMSNHTKGRAFLAACALFSMLLPAATANNIDGLYCPSPPQLPTNLTNTTISGLPPSFFPSATGATSQNPVFLEEIRYTLNLYPIIIDGKAFSALDQVFTATAVANYSSPLNVLTPLSTIKTTLAASLAPVNTQHSLTTQFIEISPGACTARSVSYYTAAHFGVGIYEGEVLYA</sequence>
<dbReference type="Proteomes" id="UP001274830">
    <property type="component" value="Unassembled WGS sequence"/>
</dbReference>
<comment type="caution">
    <text evidence="2">The sequence shown here is derived from an EMBL/GenBank/DDBJ whole genome shotgun (WGS) entry which is preliminary data.</text>
</comment>
<feature type="domain" description="SnoaL-like" evidence="1">
    <location>
        <begin position="92"/>
        <end position="181"/>
    </location>
</feature>
<evidence type="ECO:0000259" key="1">
    <source>
        <dbReference type="Pfam" id="PF13577"/>
    </source>
</evidence>
<dbReference type="AlphaFoldDB" id="A0AAE0WJ69"/>
<dbReference type="InterPro" id="IPR032710">
    <property type="entry name" value="NTF2-like_dom_sf"/>
</dbReference>
<protein>
    <recommendedName>
        <fullName evidence="1">SnoaL-like domain-containing protein</fullName>
    </recommendedName>
</protein>
<dbReference type="Pfam" id="PF13577">
    <property type="entry name" value="SnoaL_4"/>
    <property type="match status" value="1"/>
</dbReference>
<dbReference type="EMBL" id="JAUTXT010000032">
    <property type="protein sequence ID" value="KAK3672500.1"/>
    <property type="molecule type" value="Genomic_DNA"/>
</dbReference>
<keyword evidence="3" id="KW-1185">Reference proteome</keyword>
<proteinExistence type="predicted"/>
<dbReference type="SUPFAM" id="SSF54427">
    <property type="entry name" value="NTF2-like"/>
    <property type="match status" value="1"/>
</dbReference>
<evidence type="ECO:0000313" key="3">
    <source>
        <dbReference type="Proteomes" id="UP001274830"/>
    </source>
</evidence>
<accession>A0AAE0WJ69</accession>